<comment type="caution">
    <text evidence="1">The sequence shown here is derived from an EMBL/GenBank/DDBJ whole genome shotgun (WGS) entry which is preliminary data.</text>
</comment>
<gene>
    <name evidence="1" type="ORF">SNAT2548_LOCUS15154</name>
</gene>
<dbReference type="Proteomes" id="UP000604046">
    <property type="component" value="Unassembled WGS sequence"/>
</dbReference>
<sequence>MALVEGAHLVPFAFMRSVPELALQRFENGSGLRSVNAQEAMNADRRAWEVIGDLLEHGWQLDDAISEVVEERTPWTTEITRNNEVHKICVQYNLPSGSACKFLHVCCVAKQDLLANFLGASDFFCGITFSLGGIFGRFELFEAQSCGAAHRIVSLLRFGYRSGTQVGICNLTWDYPQLVSFINLCLRQAFPGKSWASICVSHNSFAKLRSDSGNLYGSENHALSLGQHVGGLLWLESALDQPAPPPSSQSVDCSGGLVNIHEKPFSFNPRLLHGSSEWVGDRWVLIPYTPTIFQSASSEDLLQLQALSFPLPGAASESVVATIPSPVPLTSDTKLFLDLCCGSSAPCSTAVRALGIPCLAVDPLFGEGLDLLHDETFDRIMALAHNGVFKFAHGSPPCGEFSLVKLRS</sequence>
<dbReference type="EMBL" id="CAJNDS010001879">
    <property type="protein sequence ID" value="CAE7286611.1"/>
    <property type="molecule type" value="Genomic_DNA"/>
</dbReference>
<evidence type="ECO:0000313" key="1">
    <source>
        <dbReference type="EMBL" id="CAE7286611.1"/>
    </source>
</evidence>
<dbReference type="OrthoDB" id="445465at2759"/>
<protein>
    <submittedName>
        <fullName evidence="1">Uncharacterized protein</fullName>
    </submittedName>
</protein>
<name>A0A812N385_9DINO</name>
<organism evidence="1 2">
    <name type="scientific">Symbiodinium natans</name>
    <dbReference type="NCBI Taxonomy" id="878477"/>
    <lineage>
        <taxon>Eukaryota</taxon>
        <taxon>Sar</taxon>
        <taxon>Alveolata</taxon>
        <taxon>Dinophyceae</taxon>
        <taxon>Suessiales</taxon>
        <taxon>Symbiodiniaceae</taxon>
        <taxon>Symbiodinium</taxon>
    </lineage>
</organism>
<evidence type="ECO:0000313" key="2">
    <source>
        <dbReference type="Proteomes" id="UP000604046"/>
    </source>
</evidence>
<reference evidence="1" key="1">
    <citation type="submission" date="2021-02" db="EMBL/GenBank/DDBJ databases">
        <authorList>
            <person name="Dougan E. K."/>
            <person name="Rhodes N."/>
            <person name="Thang M."/>
            <person name="Chan C."/>
        </authorList>
    </citation>
    <scope>NUCLEOTIDE SEQUENCE</scope>
</reference>
<dbReference type="AlphaFoldDB" id="A0A812N385"/>
<accession>A0A812N385</accession>
<keyword evidence="2" id="KW-1185">Reference proteome</keyword>
<proteinExistence type="predicted"/>